<keyword evidence="3" id="KW-1003">Cell membrane</keyword>
<evidence type="ECO:0000256" key="4">
    <source>
        <dbReference type="ARBA" id="ARBA00022692"/>
    </source>
</evidence>
<feature type="transmembrane region" description="Helical" evidence="7">
    <location>
        <begin position="58"/>
        <end position="80"/>
    </location>
</feature>
<keyword evidence="4 7" id="KW-0812">Transmembrane</keyword>
<evidence type="ECO:0000256" key="7">
    <source>
        <dbReference type="SAM" id="Phobius"/>
    </source>
</evidence>
<sequence length="81" mass="8197">MLNMVMSASAGGGLDATTILATVVYAVLGMVLLLVFAVLASVLLRLDLRRELVEENNPGLGTAFAGVAVAIAIIIAATIVG</sequence>
<dbReference type="Pfam" id="PF03994">
    <property type="entry name" value="DUF350"/>
    <property type="match status" value="1"/>
</dbReference>
<reference evidence="8 9" key="1">
    <citation type="submission" date="2020-12" db="EMBL/GenBank/DDBJ databases">
        <authorList>
            <person name="Zhou J."/>
        </authorList>
    </citation>
    <scope>NUCLEOTIDE SEQUENCE [LARGE SCALE GENOMIC DNA]</scope>
    <source>
        <strain evidence="8 9">CCUG 61299</strain>
    </source>
</reference>
<dbReference type="EMBL" id="CP066802">
    <property type="protein sequence ID" value="QQM68330.1"/>
    <property type="molecule type" value="Genomic_DNA"/>
</dbReference>
<evidence type="ECO:0000256" key="6">
    <source>
        <dbReference type="ARBA" id="ARBA00023136"/>
    </source>
</evidence>
<dbReference type="GO" id="GO:0005886">
    <property type="term" value="C:plasma membrane"/>
    <property type="evidence" value="ECO:0007669"/>
    <property type="project" value="UniProtKB-SubCell"/>
</dbReference>
<comment type="similarity">
    <text evidence="2">Belongs to the UPF0719 family.</text>
</comment>
<keyword evidence="5 7" id="KW-1133">Transmembrane helix</keyword>
<evidence type="ECO:0000313" key="9">
    <source>
        <dbReference type="Proteomes" id="UP000595895"/>
    </source>
</evidence>
<dbReference type="AlphaFoldDB" id="A0A7T7MB95"/>
<name>A0A7T7MB95_9ACTO</name>
<accession>A0A7T7MB95</accession>
<evidence type="ECO:0000256" key="2">
    <source>
        <dbReference type="ARBA" id="ARBA00005779"/>
    </source>
</evidence>
<dbReference type="Proteomes" id="UP000595895">
    <property type="component" value="Chromosome"/>
</dbReference>
<keyword evidence="9" id="KW-1185">Reference proteome</keyword>
<dbReference type="InterPro" id="IPR007140">
    <property type="entry name" value="DUF350"/>
</dbReference>
<organism evidence="8 9">
    <name type="scientific">Actinomyces weissii</name>
    <dbReference type="NCBI Taxonomy" id="675090"/>
    <lineage>
        <taxon>Bacteria</taxon>
        <taxon>Bacillati</taxon>
        <taxon>Actinomycetota</taxon>
        <taxon>Actinomycetes</taxon>
        <taxon>Actinomycetales</taxon>
        <taxon>Actinomycetaceae</taxon>
        <taxon>Actinomyces</taxon>
    </lineage>
</organism>
<protein>
    <submittedName>
        <fullName evidence="8">DUF350 domain-containing protein</fullName>
    </submittedName>
</protein>
<dbReference type="KEGG" id="awe:JG540_04480"/>
<gene>
    <name evidence="8" type="ORF">JG540_04480</name>
</gene>
<evidence type="ECO:0000256" key="5">
    <source>
        <dbReference type="ARBA" id="ARBA00022989"/>
    </source>
</evidence>
<evidence type="ECO:0000256" key="3">
    <source>
        <dbReference type="ARBA" id="ARBA00022475"/>
    </source>
</evidence>
<evidence type="ECO:0000313" key="8">
    <source>
        <dbReference type="EMBL" id="QQM68330.1"/>
    </source>
</evidence>
<evidence type="ECO:0000256" key="1">
    <source>
        <dbReference type="ARBA" id="ARBA00004651"/>
    </source>
</evidence>
<proteinExistence type="inferred from homology"/>
<feature type="transmembrane region" description="Helical" evidence="7">
    <location>
        <begin position="20"/>
        <end position="46"/>
    </location>
</feature>
<comment type="subcellular location">
    <subcellularLocation>
        <location evidence="1">Cell membrane</location>
        <topology evidence="1">Multi-pass membrane protein</topology>
    </subcellularLocation>
</comment>
<keyword evidence="6 7" id="KW-0472">Membrane</keyword>